<dbReference type="PANTHER" id="PTHR30576">
    <property type="entry name" value="COLANIC BIOSYNTHESIS UDP-GLUCOSE LIPID CARRIER TRANSFERASE"/>
    <property type="match status" value="1"/>
</dbReference>
<feature type="domain" description="Bacterial sugar transferase" evidence="9">
    <location>
        <begin position="11"/>
        <end position="204"/>
    </location>
</feature>
<dbReference type="AlphaFoldDB" id="A0A6G8B0X8"/>
<protein>
    <submittedName>
        <fullName evidence="10">Sugar transferase</fullName>
    </submittedName>
</protein>
<proteinExistence type="inferred from homology"/>
<dbReference type="GO" id="GO:0005886">
    <property type="term" value="C:plasma membrane"/>
    <property type="evidence" value="ECO:0007669"/>
    <property type="project" value="UniProtKB-SubCell"/>
</dbReference>
<evidence type="ECO:0000313" key="11">
    <source>
        <dbReference type="Proteomes" id="UP000500741"/>
    </source>
</evidence>
<evidence type="ECO:0000313" key="10">
    <source>
        <dbReference type="EMBL" id="QIL50783.1"/>
    </source>
</evidence>
<keyword evidence="7 8" id="KW-0472">Membrane</keyword>
<keyword evidence="6 8" id="KW-1133">Transmembrane helix</keyword>
<feature type="transmembrane region" description="Helical" evidence="8">
    <location>
        <begin position="20"/>
        <end position="39"/>
    </location>
</feature>
<accession>A0A6G8B0X8</accession>
<dbReference type="Pfam" id="PF02397">
    <property type="entry name" value="Bac_transf"/>
    <property type="match status" value="1"/>
</dbReference>
<keyword evidence="11" id="KW-1185">Reference proteome</keyword>
<keyword evidence="4 10" id="KW-0808">Transferase</keyword>
<evidence type="ECO:0000256" key="1">
    <source>
        <dbReference type="ARBA" id="ARBA00004236"/>
    </source>
</evidence>
<evidence type="ECO:0000256" key="8">
    <source>
        <dbReference type="SAM" id="Phobius"/>
    </source>
</evidence>
<evidence type="ECO:0000256" key="4">
    <source>
        <dbReference type="ARBA" id="ARBA00022679"/>
    </source>
</evidence>
<gene>
    <name evidence="10" type="ORF">G7084_05330</name>
</gene>
<comment type="subcellular location">
    <subcellularLocation>
        <location evidence="1">Cell membrane</location>
    </subcellularLocation>
</comment>
<evidence type="ECO:0000256" key="3">
    <source>
        <dbReference type="ARBA" id="ARBA00022475"/>
    </source>
</evidence>
<dbReference type="KEGG" id="wco:G7084_05330"/>
<dbReference type="EMBL" id="CP049888">
    <property type="protein sequence ID" value="QIL50783.1"/>
    <property type="molecule type" value="Genomic_DNA"/>
</dbReference>
<dbReference type="PANTHER" id="PTHR30576:SF4">
    <property type="entry name" value="UNDECAPRENYL-PHOSPHATE GALACTOSE PHOSPHOTRANSFERASE"/>
    <property type="match status" value="1"/>
</dbReference>
<organism evidence="10 11">
    <name type="scientific">Weissella coleopterorum</name>
    <dbReference type="NCBI Taxonomy" id="2714949"/>
    <lineage>
        <taxon>Bacteria</taxon>
        <taxon>Bacillati</taxon>
        <taxon>Bacillota</taxon>
        <taxon>Bacilli</taxon>
        <taxon>Lactobacillales</taxon>
        <taxon>Lactobacillaceae</taxon>
        <taxon>Weissella</taxon>
    </lineage>
</organism>
<evidence type="ECO:0000256" key="7">
    <source>
        <dbReference type="ARBA" id="ARBA00023136"/>
    </source>
</evidence>
<dbReference type="InterPro" id="IPR003362">
    <property type="entry name" value="Bact_transf"/>
</dbReference>
<evidence type="ECO:0000256" key="5">
    <source>
        <dbReference type="ARBA" id="ARBA00022692"/>
    </source>
</evidence>
<keyword evidence="5 8" id="KW-0812">Transmembrane</keyword>
<evidence type="ECO:0000259" key="9">
    <source>
        <dbReference type="Pfam" id="PF02397"/>
    </source>
</evidence>
<comment type="similarity">
    <text evidence="2">Belongs to the bacterial sugar transferase family.</text>
</comment>
<evidence type="ECO:0000256" key="6">
    <source>
        <dbReference type="ARBA" id="ARBA00022989"/>
    </source>
</evidence>
<sequence>METNALYVLSKRFVDISVSLFALIMLSPIFLVVTCFYLVGRNRGPVFYKQTRIGEYGKPFEIYKFRSMVVGAEKRLYQNPELYQKFVNNGYKLPTNEDPRITRFGAFLRKTSLDEIPQFLNILIGDMTVIGPRPIVPSELCEYETVARVDKLLSVRPGAMGLWQGSGRSEIQYPQRADIELMYVDHQSLWFDFIVLFKNFVAIFTARGAQ</sequence>
<dbReference type="RefSeq" id="WP_166010720.1">
    <property type="nucleotide sequence ID" value="NZ_CP049888.1"/>
</dbReference>
<keyword evidence="3" id="KW-1003">Cell membrane</keyword>
<reference evidence="10 11" key="1">
    <citation type="submission" date="2020-03" db="EMBL/GenBank/DDBJ databases">
        <title>Weissella sp. nov., isolated from Cybister lewisianus.</title>
        <authorList>
            <person name="Hyun D.-W."/>
            <person name="Bae J.-W."/>
        </authorList>
    </citation>
    <scope>NUCLEOTIDE SEQUENCE [LARGE SCALE GENOMIC DNA]</scope>
    <source>
        <strain evidence="10 11">HDW19</strain>
    </source>
</reference>
<evidence type="ECO:0000256" key="2">
    <source>
        <dbReference type="ARBA" id="ARBA00006464"/>
    </source>
</evidence>
<dbReference type="GO" id="GO:0016780">
    <property type="term" value="F:phosphotransferase activity, for other substituted phosphate groups"/>
    <property type="evidence" value="ECO:0007669"/>
    <property type="project" value="TreeGrafter"/>
</dbReference>
<dbReference type="Proteomes" id="UP000500741">
    <property type="component" value="Chromosome"/>
</dbReference>
<name>A0A6G8B0X8_9LACO</name>